<gene>
    <name evidence="2" type="ORF">DFW101_2229</name>
</gene>
<dbReference type="InterPro" id="IPR050180">
    <property type="entry name" value="RNR_Ribonuclease"/>
</dbReference>
<reference evidence="3" key="1">
    <citation type="journal article" date="2015" name="Genome Announc.">
        <title>High-Quality Draft Genome Sequence of Desulfovibrio carbinoliphilus FW-101-2B, an Organic Acid-Oxidizing Sulfate-Reducing Bacterium Isolated from Uranium(VI)-Contaminated Groundwater.</title>
        <authorList>
            <person name="Ramsay B.D."/>
            <person name="Hwang C."/>
            <person name="Woo H.L."/>
            <person name="Carroll S.L."/>
            <person name="Lucas S."/>
            <person name="Han J."/>
            <person name="Lapidus A.L."/>
            <person name="Cheng J.F."/>
            <person name="Goodwin L.A."/>
            <person name="Pitluck S."/>
            <person name="Peters L."/>
            <person name="Chertkov O."/>
            <person name="Held B."/>
            <person name="Detter J.C."/>
            <person name="Han C.S."/>
            <person name="Tapia R."/>
            <person name="Land M.L."/>
            <person name="Hauser L.J."/>
            <person name="Kyrpides N.C."/>
            <person name="Ivanova N.N."/>
            <person name="Mikhailova N."/>
            <person name="Pagani I."/>
            <person name="Woyke T."/>
            <person name="Arkin A.P."/>
            <person name="Dehal P."/>
            <person name="Chivian D."/>
            <person name="Criddle C.S."/>
            <person name="Wu W."/>
            <person name="Chakraborty R."/>
            <person name="Hazen T.C."/>
            <person name="Fields M.W."/>
        </authorList>
    </citation>
    <scope>NUCLEOTIDE SEQUENCE [LARGE SCALE GENOMIC DNA]</scope>
    <source>
        <strain evidence="3">FW-101-2B</strain>
    </source>
</reference>
<dbReference type="SMART" id="SM00955">
    <property type="entry name" value="RNB"/>
    <property type="match status" value="1"/>
</dbReference>
<dbReference type="InterPro" id="IPR012340">
    <property type="entry name" value="NA-bd_OB-fold"/>
</dbReference>
<dbReference type="GO" id="GO:0003723">
    <property type="term" value="F:RNA binding"/>
    <property type="evidence" value="ECO:0007669"/>
    <property type="project" value="InterPro"/>
</dbReference>
<keyword evidence="3" id="KW-1185">Reference proteome</keyword>
<dbReference type="AlphaFoldDB" id="G7QA83"/>
<dbReference type="Proteomes" id="UP000004662">
    <property type="component" value="Chromosome"/>
</dbReference>
<dbReference type="GO" id="GO:0006402">
    <property type="term" value="P:mRNA catabolic process"/>
    <property type="evidence" value="ECO:0007669"/>
    <property type="project" value="TreeGrafter"/>
</dbReference>
<protein>
    <submittedName>
        <fullName evidence="2">Ribonuclease II</fullName>
    </submittedName>
</protein>
<dbReference type="SUPFAM" id="SSF50249">
    <property type="entry name" value="Nucleic acid-binding proteins"/>
    <property type="match status" value="1"/>
</dbReference>
<dbReference type="GO" id="GO:0000932">
    <property type="term" value="C:P-body"/>
    <property type="evidence" value="ECO:0007669"/>
    <property type="project" value="TreeGrafter"/>
</dbReference>
<dbReference type="InterPro" id="IPR001900">
    <property type="entry name" value="RNase_II/R"/>
</dbReference>
<sequence length="706" mass="77895">MSLERYAGPGCLVEFMQGNQPQVAWVLEESSGRLRLYTLTRREEKMALSRVLPWMGPRYDGARDRSEILEILSGHQAKREAAAKAIEPLELWELAQGEVREESAEWFAGLVGETPDVDAVAAMGRALLGCKTHFKFHPPKFEVYSAETVERRLAEAALAEEREKVVVAGQAFFKELWTGWASGDRKKAAGLAAKLDPAAADRLAELLRRLMADADDPEAATLWAMLRKGLPEHPFQAYILATQWGIVPPHYNYLLDTADYAPGDDWWQPYADEIEARKAGLAALCREPEPIPFVSIDSATTRDIDDAFFAERRDDGGVRLVLALADPALDWDFGGPLDTAVAHRASSLYLPEGVSHMLPEALGTGLYSLCAGEVRPSLVMEWDFAPDGAVVGFAMRKTFVRLAENTTYAAVEAALAGEGVPGHLALGYELAVRLRQQRLERGAVIIERPEPDIILSGYPDNTAVDMGVCPAYPKSQLMVSEFMILGNTAAAEYAVSHGAAMLFRTQDATLPPEVRGIHDNPPSIQRVVRELPPTLTEPDPRPHATLAAPAYAPVTSPLRRYADLMNLAQLESLLRTGAPRWTRGELEARLPALTSRIEAVGRVQRFRPRYWKLLFLQRTCRERTFEGIVVDLGGGGFVSLALPDMQIYVRATRDTLGDTIYIGQRYALRLGRIDPLTNELRVFGAEEIPARLPEGTEALFMEGGAA</sequence>
<dbReference type="PANTHER" id="PTHR23355:SF42">
    <property type="entry name" value="RIBONUCLEASE II, CHLOROPLASTIC_MITOCHONDRIAL"/>
    <property type="match status" value="1"/>
</dbReference>
<dbReference type="RefSeq" id="WP_009181612.1">
    <property type="nucleotide sequence ID" value="NZ_CM001368.1"/>
</dbReference>
<dbReference type="eggNOG" id="COG0557">
    <property type="taxonomic scope" value="Bacteria"/>
</dbReference>
<dbReference type="HOGENOM" id="CLU_015903_1_1_7"/>
<proteinExistence type="predicted"/>
<accession>G7QA83</accession>
<dbReference type="OrthoDB" id="5288992at2"/>
<dbReference type="PANTHER" id="PTHR23355">
    <property type="entry name" value="RIBONUCLEASE"/>
    <property type="match status" value="1"/>
</dbReference>
<dbReference type="Pfam" id="PF00773">
    <property type="entry name" value="RNB"/>
    <property type="match status" value="1"/>
</dbReference>
<evidence type="ECO:0000313" key="2">
    <source>
        <dbReference type="EMBL" id="EHJ48234.1"/>
    </source>
</evidence>
<name>G7QA83_9BACT</name>
<feature type="domain" description="RNB" evidence="1">
    <location>
        <begin position="286"/>
        <end position="576"/>
    </location>
</feature>
<dbReference type="EMBL" id="CM001368">
    <property type="protein sequence ID" value="EHJ48234.1"/>
    <property type="molecule type" value="Genomic_DNA"/>
</dbReference>
<evidence type="ECO:0000313" key="3">
    <source>
        <dbReference type="Proteomes" id="UP000004662"/>
    </source>
</evidence>
<organism evidence="2 3">
    <name type="scientific">Solidesulfovibrio carbinoliphilus subsp. oakridgensis</name>
    <dbReference type="NCBI Taxonomy" id="694327"/>
    <lineage>
        <taxon>Bacteria</taxon>
        <taxon>Pseudomonadati</taxon>
        <taxon>Thermodesulfobacteriota</taxon>
        <taxon>Desulfovibrionia</taxon>
        <taxon>Desulfovibrionales</taxon>
        <taxon>Desulfovibrionaceae</taxon>
        <taxon>Solidesulfovibrio</taxon>
    </lineage>
</organism>
<dbReference type="GO" id="GO:0000175">
    <property type="term" value="F:3'-5'-RNA exonuclease activity"/>
    <property type="evidence" value="ECO:0007669"/>
    <property type="project" value="TreeGrafter"/>
</dbReference>
<evidence type="ECO:0000259" key="1">
    <source>
        <dbReference type="SMART" id="SM00955"/>
    </source>
</evidence>
<dbReference type="STRING" id="694327.DFW101_2229"/>